<feature type="transmembrane region" description="Helical" evidence="1">
    <location>
        <begin position="463"/>
        <end position="483"/>
    </location>
</feature>
<dbReference type="OrthoDB" id="9757876at2"/>
<feature type="transmembrane region" description="Helical" evidence="1">
    <location>
        <begin position="987"/>
        <end position="1011"/>
    </location>
</feature>
<dbReference type="Gene3D" id="3.30.2090.10">
    <property type="entry name" value="Multidrug efflux transporter AcrB TolC docking domain, DN and DC subdomains"/>
    <property type="match status" value="2"/>
</dbReference>
<feature type="transmembrane region" description="Helical" evidence="1">
    <location>
        <begin position="337"/>
        <end position="356"/>
    </location>
</feature>
<organism evidence="2 3">
    <name type="scientific">Negativicoccus succinicivorans</name>
    <dbReference type="NCBI Taxonomy" id="620903"/>
    <lineage>
        <taxon>Bacteria</taxon>
        <taxon>Bacillati</taxon>
        <taxon>Bacillota</taxon>
        <taxon>Negativicutes</taxon>
        <taxon>Veillonellales</taxon>
        <taxon>Veillonellaceae</taxon>
        <taxon>Negativicoccus</taxon>
    </lineage>
</organism>
<dbReference type="PRINTS" id="PR00702">
    <property type="entry name" value="ACRIFLAVINRP"/>
</dbReference>
<proteinExistence type="predicted"/>
<keyword evidence="1" id="KW-0812">Transmembrane</keyword>
<dbReference type="RefSeq" id="WP_159822788.1">
    <property type="nucleotide sequence ID" value="NZ_CABWNB010000002.1"/>
</dbReference>
<dbReference type="Gene3D" id="3.30.70.1430">
    <property type="entry name" value="Multidrug efflux transporter AcrB pore domain"/>
    <property type="match status" value="2"/>
</dbReference>
<dbReference type="SUPFAM" id="SSF82866">
    <property type="entry name" value="Multidrug efflux transporter AcrB transmembrane domain"/>
    <property type="match status" value="2"/>
</dbReference>
<keyword evidence="1" id="KW-0472">Membrane</keyword>
<feature type="transmembrane region" description="Helical" evidence="1">
    <location>
        <begin position="910"/>
        <end position="927"/>
    </location>
</feature>
<protein>
    <submittedName>
        <fullName evidence="2">Multidrug efflux pump subunit AcrB</fullName>
    </submittedName>
</protein>
<evidence type="ECO:0000313" key="2">
    <source>
        <dbReference type="EMBL" id="MBB6477830.1"/>
    </source>
</evidence>
<comment type="caution">
    <text evidence="2">The sequence shown here is derived from an EMBL/GenBank/DDBJ whole genome shotgun (WGS) entry which is preliminary data.</text>
</comment>
<dbReference type="InterPro" id="IPR027463">
    <property type="entry name" value="AcrB_DN_DC_subdom"/>
</dbReference>
<evidence type="ECO:0000313" key="3">
    <source>
        <dbReference type="Proteomes" id="UP000591941"/>
    </source>
</evidence>
<dbReference type="Pfam" id="PF00873">
    <property type="entry name" value="ACR_tran"/>
    <property type="match status" value="1"/>
</dbReference>
<accession>A0A841R429</accession>
<dbReference type="PANTHER" id="PTHR32063:SF18">
    <property type="entry name" value="CATION EFFLUX SYSTEM PROTEIN"/>
    <property type="match status" value="1"/>
</dbReference>
<reference evidence="2 3" key="1">
    <citation type="submission" date="2020-08" db="EMBL/GenBank/DDBJ databases">
        <title>Genomic Encyclopedia of Type Strains, Phase IV (KMG-IV): sequencing the most valuable type-strain genomes for metagenomic binning, comparative biology and taxonomic classification.</title>
        <authorList>
            <person name="Goeker M."/>
        </authorList>
    </citation>
    <scope>NUCLEOTIDE SEQUENCE [LARGE SCALE GENOMIC DNA]</scope>
    <source>
        <strain evidence="2 3">DSM 21255</strain>
    </source>
</reference>
<evidence type="ECO:0000256" key="1">
    <source>
        <dbReference type="SAM" id="Phobius"/>
    </source>
</evidence>
<dbReference type="SUPFAM" id="SSF82693">
    <property type="entry name" value="Multidrug efflux transporter AcrB pore domain, PN1, PN2, PC1 and PC2 subdomains"/>
    <property type="match status" value="2"/>
</dbReference>
<feature type="transmembrane region" description="Helical" evidence="1">
    <location>
        <begin position="962"/>
        <end position="981"/>
    </location>
</feature>
<dbReference type="SUPFAM" id="SSF82714">
    <property type="entry name" value="Multidrug efflux transporter AcrB TolC docking domain, DN and DC subdomains"/>
    <property type="match status" value="2"/>
</dbReference>
<dbReference type="Proteomes" id="UP000591941">
    <property type="component" value="Unassembled WGS sequence"/>
</dbReference>
<feature type="transmembrane region" description="Helical" evidence="1">
    <location>
        <begin position="388"/>
        <end position="409"/>
    </location>
</feature>
<keyword evidence="1" id="KW-1133">Transmembrane helix</keyword>
<feature type="transmembrane region" description="Helical" evidence="1">
    <location>
        <begin position="16"/>
        <end position="36"/>
    </location>
</feature>
<gene>
    <name evidence="2" type="ORF">HNR45_000863</name>
</gene>
<keyword evidence="3" id="KW-1185">Reference proteome</keyword>
<dbReference type="AlphaFoldDB" id="A0A841R429"/>
<dbReference type="GO" id="GO:0005886">
    <property type="term" value="C:plasma membrane"/>
    <property type="evidence" value="ECO:0007669"/>
    <property type="project" value="TreeGrafter"/>
</dbReference>
<name>A0A841R429_9FIRM</name>
<dbReference type="InterPro" id="IPR001036">
    <property type="entry name" value="Acrflvin-R"/>
</dbReference>
<feature type="transmembrane region" description="Helical" evidence="1">
    <location>
        <begin position="858"/>
        <end position="878"/>
    </location>
</feature>
<feature type="transmembrane region" description="Helical" evidence="1">
    <location>
        <begin position="429"/>
        <end position="451"/>
    </location>
</feature>
<dbReference type="EMBL" id="JACHHI010000003">
    <property type="protein sequence ID" value="MBB6477830.1"/>
    <property type="molecule type" value="Genomic_DNA"/>
</dbReference>
<dbReference type="PANTHER" id="PTHR32063">
    <property type="match status" value="1"/>
</dbReference>
<feature type="transmembrane region" description="Helical" evidence="1">
    <location>
        <begin position="529"/>
        <end position="548"/>
    </location>
</feature>
<feature type="transmembrane region" description="Helical" evidence="1">
    <location>
        <begin position="363"/>
        <end position="382"/>
    </location>
</feature>
<feature type="transmembrane region" description="Helical" evidence="1">
    <location>
        <begin position="885"/>
        <end position="904"/>
    </location>
</feature>
<dbReference type="Gene3D" id="1.20.1640.10">
    <property type="entry name" value="Multidrug efflux transporter AcrB transmembrane domain"/>
    <property type="match status" value="2"/>
</dbReference>
<dbReference type="GO" id="GO:0042910">
    <property type="term" value="F:xenobiotic transmembrane transporter activity"/>
    <property type="evidence" value="ECO:0007669"/>
    <property type="project" value="TreeGrafter"/>
</dbReference>
<sequence length="1016" mass="112592">MKSFNLARWAVKHRPIVYFFIVSILIAGIVSFFDLGRREDPDFSIRSMTIAAAWPGATAEQMNEQVTDKIEQKLQDTPGLDYIKSFTNGDTTVIYVWLREDLPKESVRPTWTDVRNLTNDVWRELPKGVVGPFMNDRFDDVYGSIYALTGDDFSYEEKREYAETLRRQLLTIPEVQKVKLIGVQEQTIYIEMEEAKLAQLGIDPRMVFQMLQQQGTLLPAGSVRTGSHNVALRITGLLDSAEAIQNLSIHMGERSIRLGDIATVKQAYADPQNPVMMFNGKESVGIAISMAPGGNVLNLGDELTETIAQYKNDLPVGLEIGQVTNQPEVVTGAINEFTRALAEAIVIVLVVSFLALGWRSGAVVALCIPVVVAATFIVMHYFAIDLQVVSLGALIISLGLLVDDAIIVVEMMQRKLEEGVDRLHAATAAYEITAFPMLSGTLITAAAFIPIGLAKGIVAEYTASLFSVTAIALLISWFASVLVSPVLGYRMIKVTPPEEQKETRWNAFQKKLLNGFKNSLETVLRYRKTVVLATIAAFLIAAISYPLLKKEFFPASVRPELIVETELPLGATQAATKKMTNEFTAHFYGDNRVSSITSYIGESAPRFILPFEPVPPRANYAQTVIVATDADARRSLQTDVERTLADHFPDVRSNIRLIQTGPPAPYPIMYRLSGPDTEQLQKYANEVVQLMQKDKEISLVNMDWPQMTPSVEVKIDQDRIRQLGADNYAVAADLYTKLSGYQVSSAYLGDQLVPVKFRLPPGRQQLGDLANLAVHVGGGRYVPLGQFATLTPTTENTMIWRRNLMPTITIRANVADDTPADTVSERIYTKTLAHFRENLPTGYSLEYDGSVERSHTSVHSIVVVMPVMIFVILMVLMFQLGKIRLMLMAAVTAPLGLIGSIIALQLTRKPLGFVAILGIIALSGMIIRNSIILLDQIETHRADGEPLHEAVVNAAMMRFRPIMLTALAAILGMIPLMRSYFWGPMAFAFSGGLLIATLLTLFFLPAIYTWVYRKEE</sequence>
<dbReference type="GeneID" id="93486145"/>
<dbReference type="Gene3D" id="3.30.70.1320">
    <property type="entry name" value="Multidrug efflux transporter AcrB pore domain like"/>
    <property type="match status" value="1"/>
</dbReference>
<dbReference type="Gene3D" id="3.30.70.1440">
    <property type="entry name" value="Multidrug efflux transporter AcrB pore domain"/>
    <property type="match status" value="1"/>
</dbReference>